<evidence type="ECO:0000256" key="11">
    <source>
        <dbReference type="PROSITE-ProRule" id="PRU00175"/>
    </source>
</evidence>
<dbReference type="GO" id="GO:0004386">
    <property type="term" value="F:helicase activity"/>
    <property type="evidence" value="ECO:0007669"/>
    <property type="project" value="UniProtKB-KW"/>
</dbReference>
<dbReference type="PROSITE" id="PS00518">
    <property type="entry name" value="ZF_RING_1"/>
    <property type="match status" value="1"/>
</dbReference>
<evidence type="ECO:0000256" key="10">
    <source>
        <dbReference type="ARBA" id="ARBA00023242"/>
    </source>
</evidence>
<dbReference type="GO" id="GO:0008270">
    <property type="term" value="F:zinc ion binding"/>
    <property type="evidence" value="ECO:0007669"/>
    <property type="project" value="UniProtKB-KW"/>
</dbReference>
<sequence length="848" mass="92906">MAGAGVANIEGFGSLRSEDQQKVRTALHSRTIDPADYPANAAPMPQAASSSQTAGPSSSQTAISTATSKSRKRKAETSDPPSSSQPIASQTGGRTLMPSQATELRQDEDVDDDDDGADEIYVVMNSQVVGIQYYQGLVGSGEQVLLVREPSNRYDANAIQVLNIQRIQVGHIPKNVAARLAPLMDQDELQRVLDGFKRVNDEGRRDTLLDSLCAEQDILKAPQHPNPPSKSSGDLTTDLLKHQASAMALLEHPEDHLPKKESDPPVQFWQLRKTGKQLYWFNLATQTPQAEKPTVGKGGIMADAMGLGKTLTMLSLVLATITEEVPGFSNATLIVVPLSVLSNWEGQVAEHVVRGKLSAHVYHGGGRDISAKQLAKLDVVITTYQTVVSEMDKTNGTAEPLKKKTKRLMPLRDVKWKASRGPVLMNYLLNAPQRVILDEGHTVRNPRALMAQAVCGLEADRRWIVTGTPIDLGSLLSFLRICRPLDQADFFKRLLVRPLTQGSPTAVDLLKALMNSICIRRTKEMQDENGKPLVPLPPVEVVVVRVTLDDSTREVYDAIEAESRRRLDEYVTGRAADTIAAPANVLSMLTRLRQLAIHPALVPPDYLESLRTAHTALKPRPARQLDPEEKDRLQTALARAVEDSEECPICYDDLKDPRILPCAHIFCQQCITTIITRSPSDATCPMDRGRICIGDLIEPKPLLAEGINIMAGVDGLDTPPSVKTIQLIKLLKLLPAGEKSLVFSQFTSYLDKIATALQEEGMPFVRFDGSMPVKKRQEVLTEFAKPVTITDDSSETEYEDEPPRKTRKGKGILPRGAPQRPVVMLISLKAGALGLNLTAANNVFLMDP</sequence>
<keyword evidence="6" id="KW-0378">Hydrolase</keyword>
<evidence type="ECO:0000256" key="3">
    <source>
        <dbReference type="ARBA" id="ARBA00022723"/>
    </source>
</evidence>
<feature type="domain" description="RING-type" evidence="13">
    <location>
        <begin position="647"/>
        <end position="688"/>
    </location>
</feature>
<comment type="subcellular location">
    <subcellularLocation>
        <location evidence="1">Nucleus</location>
    </subcellularLocation>
</comment>
<dbReference type="InterPro" id="IPR001841">
    <property type="entry name" value="Znf_RING"/>
</dbReference>
<dbReference type="InterPro" id="IPR027417">
    <property type="entry name" value="P-loop_NTPase"/>
</dbReference>
<dbReference type="Proteomes" id="UP000076738">
    <property type="component" value="Unassembled WGS sequence"/>
</dbReference>
<dbReference type="InterPro" id="IPR013083">
    <property type="entry name" value="Znf_RING/FYVE/PHD"/>
</dbReference>
<organism evidence="15 16">
    <name type="scientific">Calocera viscosa (strain TUFC12733)</name>
    <dbReference type="NCBI Taxonomy" id="1330018"/>
    <lineage>
        <taxon>Eukaryota</taxon>
        <taxon>Fungi</taxon>
        <taxon>Dikarya</taxon>
        <taxon>Basidiomycota</taxon>
        <taxon>Agaricomycotina</taxon>
        <taxon>Dacrymycetes</taxon>
        <taxon>Dacrymycetales</taxon>
        <taxon>Dacrymycetaceae</taxon>
        <taxon>Calocera</taxon>
    </lineage>
</organism>
<dbReference type="PROSITE" id="PS51192">
    <property type="entry name" value="HELICASE_ATP_BIND_1"/>
    <property type="match status" value="1"/>
</dbReference>
<dbReference type="OrthoDB" id="448448at2759"/>
<dbReference type="GO" id="GO:0003676">
    <property type="term" value="F:nucleic acid binding"/>
    <property type="evidence" value="ECO:0007669"/>
    <property type="project" value="InterPro"/>
</dbReference>
<accession>A0A167GMZ6</accession>
<dbReference type="Gene3D" id="3.40.50.300">
    <property type="entry name" value="P-loop containing nucleotide triphosphate hydrolases"/>
    <property type="match status" value="1"/>
</dbReference>
<evidence type="ECO:0000259" key="13">
    <source>
        <dbReference type="PROSITE" id="PS50089"/>
    </source>
</evidence>
<feature type="compositionally biased region" description="Low complexity" evidence="12">
    <location>
        <begin position="38"/>
        <end position="68"/>
    </location>
</feature>
<evidence type="ECO:0000256" key="2">
    <source>
        <dbReference type="ARBA" id="ARBA00007025"/>
    </source>
</evidence>
<protein>
    <submittedName>
        <fullName evidence="15">Uncharacterized protein</fullName>
    </submittedName>
</protein>
<dbReference type="CDD" id="cd18793">
    <property type="entry name" value="SF2_C_SNF"/>
    <property type="match status" value="1"/>
</dbReference>
<dbReference type="InterPro" id="IPR001650">
    <property type="entry name" value="Helicase_C-like"/>
</dbReference>
<feature type="compositionally biased region" description="Polar residues" evidence="12">
    <location>
        <begin position="79"/>
        <end position="95"/>
    </location>
</feature>
<dbReference type="InterPro" id="IPR050628">
    <property type="entry name" value="SNF2_RAD54_helicase_TF"/>
</dbReference>
<dbReference type="EMBL" id="KV417335">
    <property type="protein sequence ID" value="KZO90728.1"/>
    <property type="molecule type" value="Genomic_DNA"/>
</dbReference>
<comment type="similarity">
    <text evidence="2">Belongs to the SNF2/RAD54 helicase family.</text>
</comment>
<evidence type="ECO:0000259" key="14">
    <source>
        <dbReference type="PROSITE" id="PS51192"/>
    </source>
</evidence>
<dbReference type="Gene3D" id="3.30.70.2330">
    <property type="match status" value="1"/>
</dbReference>
<dbReference type="GO" id="GO:0006281">
    <property type="term" value="P:DNA repair"/>
    <property type="evidence" value="ECO:0007669"/>
    <property type="project" value="TreeGrafter"/>
</dbReference>
<dbReference type="Pfam" id="PF00271">
    <property type="entry name" value="Helicase_C"/>
    <property type="match status" value="1"/>
</dbReference>
<evidence type="ECO:0000256" key="9">
    <source>
        <dbReference type="ARBA" id="ARBA00022840"/>
    </source>
</evidence>
<feature type="region of interest" description="Disordered" evidence="12">
    <location>
        <begin position="1"/>
        <end position="95"/>
    </location>
</feature>
<keyword evidence="3" id="KW-0479">Metal-binding</keyword>
<dbReference type="Pfam" id="PF00176">
    <property type="entry name" value="SNF2-rel_dom"/>
    <property type="match status" value="1"/>
</dbReference>
<evidence type="ECO:0000256" key="7">
    <source>
        <dbReference type="ARBA" id="ARBA00022806"/>
    </source>
</evidence>
<dbReference type="PANTHER" id="PTHR45626">
    <property type="entry name" value="TRANSCRIPTION TERMINATION FACTOR 2-RELATED"/>
    <property type="match status" value="1"/>
</dbReference>
<dbReference type="SMART" id="SM00910">
    <property type="entry name" value="HIRAN"/>
    <property type="match status" value="1"/>
</dbReference>
<dbReference type="GO" id="GO:0005524">
    <property type="term" value="F:ATP binding"/>
    <property type="evidence" value="ECO:0007669"/>
    <property type="project" value="UniProtKB-KW"/>
</dbReference>
<dbReference type="GO" id="GO:0016818">
    <property type="term" value="F:hydrolase activity, acting on acid anhydrides, in phosphorus-containing anhydrides"/>
    <property type="evidence" value="ECO:0007669"/>
    <property type="project" value="InterPro"/>
</dbReference>
<feature type="domain" description="Helicase ATP-binding" evidence="14">
    <location>
        <begin position="290"/>
        <end position="487"/>
    </location>
</feature>
<name>A0A167GMZ6_CALVF</name>
<proteinExistence type="inferred from homology"/>
<dbReference type="InterPro" id="IPR014001">
    <property type="entry name" value="Helicase_ATP-bd"/>
</dbReference>
<evidence type="ECO:0000256" key="8">
    <source>
        <dbReference type="ARBA" id="ARBA00022833"/>
    </source>
</evidence>
<dbReference type="PANTHER" id="PTHR45626:SF17">
    <property type="entry name" value="HELICASE-LIKE TRANSCRIPTION FACTOR"/>
    <property type="match status" value="1"/>
</dbReference>
<reference evidence="15 16" key="1">
    <citation type="journal article" date="2016" name="Mol. Biol. Evol.">
        <title>Comparative Genomics of Early-Diverging Mushroom-Forming Fungi Provides Insights into the Origins of Lignocellulose Decay Capabilities.</title>
        <authorList>
            <person name="Nagy L.G."/>
            <person name="Riley R."/>
            <person name="Tritt A."/>
            <person name="Adam C."/>
            <person name="Daum C."/>
            <person name="Floudas D."/>
            <person name="Sun H."/>
            <person name="Yadav J.S."/>
            <person name="Pangilinan J."/>
            <person name="Larsson K.H."/>
            <person name="Matsuura K."/>
            <person name="Barry K."/>
            <person name="Labutti K."/>
            <person name="Kuo R."/>
            <person name="Ohm R.A."/>
            <person name="Bhattacharya S.S."/>
            <person name="Shirouzu T."/>
            <person name="Yoshinaga Y."/>
            <person name="Martin F.M."/>
            <person name="Grigoriev I.V."/>
            <person name="Hibbett D.S."/>
        </authorList>
    </citation>
    <scope>NUCLEOTIDE SEQUENCE [LARGE SCALE GENOMIC DNA]</scope>
    <source>
        <strain evidence="15 16">TUFC12733</strain>
    </source>
</reference>
<dbReference type="Gene3D" id="3.30.40.10">
    <property type="entry name" value="Zinc/RING finger domain, C3HC4 (zinc finger)"/>
    <property type="match status" value="1"/>
</dbReference>
<evidence type="ECO:0000256" key="1">
    <source>
        <dbReference type="ARBA" id="ARBA00004123"/>
    </source>
</evidence>
<feature type="region of interest" description="Disordered" evidence="12">
    <location>
        <begin position="790"/>
        <end position="815"/>
    </location>
</feature>
<dbReference type="SMART" id="SM00184">
    <property type="entry name" value="RING"/>
    <property type="match status" value="1"/>
</dbReference>
<keyword evidence="10" id="KW-0539">Nucleus</keyword>
<evidence type="ECO:0000313" key="16">
    <source>
        <dbReference type="Proteomes" id="UP000076738"/>
    </source>
</evidence>
<evidence type="ECO:0000256" key="12">
    <source>
        <dbReference type="SAM" id="MobiDB-lite"/>
    </source>
</evidence>
<dbReference type="PROSITE" id="PS50089">
    <property type="entry name" value="ZF_RING_2"/>
    <property type="match status" value="1"/>
</dbReference>
<dbReference type="SUPFAM" id="SSF57850">
    <property type="entry name" value="RING/U-box"/>
    <property type="match status" value="1"/>
</dbReference>
<keyword evidence="9" id="KW-0067">ATP-binding</keyword>
<dbReference type="GO" id="GO:0008094">
    <property type="term" value="F:ATP-dependent activity, acting on DNA"/>
    <property type="evidence" value="ECO:0007669"/>
    <property type="project" value="TreeGrafter"/>
</dbReference>
<keyword evidence="8" id="KW-0862">Zinc</keyword>
<keyword evidence="5 11" id="KW-0863">Zinc-finger</keyword>
<dbReference type="SUPFAM" id="SSF52540">
    <property type="entry name" value="P-loop containing nucleoside triphosphate hydrolases"/>
    <property type="match status" value="2"/>
</dbReference>
<evidence type="ECO:0000256" key="6">
    <source>
        <dbReference type="ARBA" id="ARBA00022801"/>
    </source>
</evidence>
<evidence type="ECO:0000256" key="5">
    <source>
        <dbReference type="ARBA" id="ARBA00022771"/>
    </source>
</evidence>
<dbReference type="Gene3D" id="3.40.50.10810">
    <property type="entry name" value="Tandem AAA-ATPase domain"/>
    <property type="match status" value="1"/>
</dbReference>
<dbReference type="AlphaFoldDB" id="A0A167GMZ6"/>
<evidence type="ECO:0000313" key="15">
    <source>
        <dbReference type="EMBL" id="KZO90728.1"/>
    </source>
</evidence>
<dbReference type="InterPro" id="IPR014905">
    <property type="entry name" value="HIRAN"/>
</dbReference>
<keyword evidence="4" id="KW-0547">Nucleotide-binding</keyword>
<dbReference type="STRING" id="1330018.A0A167GMZ6"/>
<gene>
    <name evidence="15" type="ORF">CALVIDRAFT_568793</name>
</gene>
<dbReference type="InterPro" id="IPR000330">
    <property type="entry name" value="SNF2_N"/>
</dbReference>
<dbReference type="Pfam" id="PF08797">
    <property type="entry name" value="HIRAN"/>
    <property type="match status" value="1"/>
</dbReference>
<dbReference type="Pfam" id="PF13923">
    <property type="entry name" value="zf-C3HC4_2"/>
    <property type="match status" value="1"/>
</dbReference>
<dbReference type="InterPro" id="IPR017907">
    <property type="entry name" value="Znf_RING_CS"/>
</dbReference>
<dbReference type="SMART" id="SM00487">
    <property type="entry name" value="DEXDc"/>
    <property type="match status" value="1"/>
</dbReference>
<dbReference type="GO" id="GO:0005634">
    <property type="term" value="C:nucleus"/>
    <property type="evidence" value="ECO:0007669"/>
    <property type="project" value="UniProtKB-SubCell"/>
</dbReference>
<dbReference type="InterPro" id="IPR038718">
    <property type="entry name" value="SNF2-like_sf"/>
</dbReference>
<keyword evidence="7" id="KW-0347">Helicase</keyword>
<keyword evidence="16" id="KW-1185">Reference proteome</keyword>
<dbReference type="InterPro" id="IPR049730">
    <property type="entry name" value="SNF2/RAD54-like_C"/>
</dbReference>
<evidence type="ECO:0000256" key="4">
    <source>
        <dbReference type="ARBA" id="ARBA00022741"/>
    </source>
</evidence>